<feature type="compositionally biased region" description="Polar residues" evidence="7">
    <location>
        <begin position="177"/>
        <end position="187"/>
    </location>
</feature>
<dbReference type="PROSITE" id="PS00149">
    <property type="entry name" value="SULFATASE_2"/>
    <property type="match status" value="1"/>
</dbReference>
<dbReference type="GO" id="GO:0046872">
    <property type="term" value="F:metal ion binding"/>
    <property type="evidence" value="ECO:0007669"/>
    <property type="project" value="UniProtKB-KW"/>
</dbReference>
<keyword evidence="6" id="KW-0106">Calcium</keyword>
<keyword evidence="5" id="KW-0378">Hydrolase</keyword>
<dbReference type="PANTHER" id="PTHR45953">
    <property type="entry name" value="IDURONATE 2-SULFATASE"/>
    <property type="match status" value="1"/>
</dbReference>
<dbReference type="InterPro" id="IPR000917">
    <property type="entry name" value="Sulfatase_N"/>
</dbReference>
<dbReference type="InterPro" id="IPR024607">
    <property type="entry name" value="Sulfatase_CS"/>
</dbReference>
<evidence type="ECO:0000256" key="1">
    <source>
        <dbReference type="ARBA" id="ARBA00001913"/>
    </source>
</evidence>
<gene>
    <name evidence="9" type="ORF">METZ01_LOCUS80402</name>
</gene>
<evidence type="ECO:0000256" key="3">
    <source>
        <dbReference type="ARBA" id="ARBA00022723"/>
    </source>
</evidence>
<evidence type="ECO:0000256" key="5">
    <source>
        <dbReference type="ARBA" id="ARBA00022801"/>
    </source>
</evidence>
<dbReference type="Pfam" id="PF00884">
    <property type="entry name" value="Sulfatase"/>
    <property type="match status" value="1"/>
</dbReference>
<comment type="cofactor">
    <cofactor evidence="1">
        <name>Ca(2+)</name>
        <dbReference type="ChEBI" id="CHEBI:29108"/>
    </cofactor>
</comment>
<dbReference type="GO" id="GO:0004423">
    <property type="term" value="F:iduronate-2-sulfatase activity"/>
    <property type="evidence" value="ECO:0007669"/>
    <property type="project" value="InterPro"/>
</dbReference>
<dbReference type="EMBL" id="UINC01006440">
    <property type="protein sequence ID" value="SVA27548.1"/>
    <property type="molecule type" value="Genomic_DNA"/>
</dbReference>
<feature type="non-terminal residue" evidence="9">
    <location>
        <position position="432"/>
    </location>
</feature>
<evidence type="ECO:0000256" key="6">
    <source>
        <dbReference type="ARBA" id="ARBA00022837"/>
    </source>
</evidence>
<keyword evidence="4" id="KW-0732">Signal</keyword>
<comment type="similarity">
    <text evidence="2">Belongs to the sulfatase family.</text>
</comment>
<evidence type="ECO:0000256" key="4">
    <source>
        <dbReference type="ARBA" id="ARBA00022729"/>
    </source>
</evidence>
<dbReference type="GO" id="GO:0005737">
    <property type="term" value="C:cytoplasm"/>
    <property type="evidence" value="ECO:0007669"/>
    <property type="project" value="TreeGrafter"/>
</dbReference>
<accession>A0A381UIR9</accession>
<feature type="region of interest" description="Disordered" evidence="7">
    <location>
        <begin position="177"/>
        <end position="202"/>
    </location>
</feature>
<evidence type="ECO:0000256" key="2">
    <source>
        <dbReference type="ARBA" id="ARBA00008779"/>
    </source>
</evidence>
<dbReference type="Gene3D" id="3.40.720.10">
    <property type="entry name" value="Alkaline Phosphatase, subunit A"/>
    <property type="match status" value="1"/>
</dbReference>
<dbReference type="InterPro" id="IPR035874">
    <property type="entry name" value="IDS"/>
</dbReference>
<evidence type="ECO:0000256" key="7">
    <source>
        <dbReference type="SAM" id="MobiDB-lite"/>
    </source>
</evidence>
<name>A0A381UIR9_9ZZZZ</name>
<proteinExistence type="inferred from homology"/>
<reference evidence="9" key="1">
    <citation type="submission" date="2018-05" db="EMBL/GenBank/DDBJ databases">
        <authorList>
            <person name="Lanie J.A."/>
            <person name="Ng W.-L."/>
            <person name="Kazmierczak K.M."/>
            <person name="Andrzejewski T.M."/>
            <person name="Davidsen T.M."/>
            <person name="Wayne K.J."/>
            <person name="Tettelin H."/>
            <person name="Glass J.I."/>
            <person name="Rusch D."/>
            <person name="Podicherti R."/>
            <person name="Tsui H.-C.T."/>
            <person name="Winkler M.E."/>
        </authorList>
    </citation>
    <scope>NUCLEOTIDE SEQUENCE</scope>
</reference>
<dbReference type="PANTHER" id="PTHR45953:SF1">
    <property type="entry name" value="IDURONATE 2-SULFATASE"/>
    <property type="match status" value="1"/>
</dbReference>
<protein>
    <recommendedName>
        <fullName evidence="8">Sulfatase N-terminal domain-containing protein</fullName>
    </recommendedName>
</protein>
<dbReference type="CDD" id="cd16030">
    <property type="entry name" value="iduronate-2-sulfatase"/>
    <property type="match status" value="1"/>
</dbReference>
<evidence type="ECO:0000313" key="9">
    <source>
        <dbReference type="EMBL" id="SVA27548.1"/>
    </source>
</evidence>
<dbReference type="InterPro" id="IPR017850">
    <property type="entry name" value="Alkaline_phosphatase_core_sf"/>
</dbReference>
<keyword evidence="3" id="KW-0479">Metal-binding</keyword>
<evidence type="ECO:0000259" key="8">
    <source>
        <dbReference type="Pfam" id="PF00884"/>
    </source>
</evidence>
<organism evidence="9">
    <name type="scientific">marine metagenome</name>
    <dbReference type="NCBI Taxonomy" id="408172"/>
    <lineage>
        <taxon>unclassified sequences</taxon>
        <taxon>metagenomes</taxon>
        <taxon>ecological metagenomes</taxon>
    </lineage>
</organism>
<dbReference type="AlphaFoldDB" id="A0A381UIR9"/>
<sequence>MHKAAAFLCFLFAANLANAKPNVMLIVCDDLNTHVSTSGYQHINTPHLDRLAKESLIFTRAYCQYPVCGPSRASFLSGLYPESTGVLNNKIDIRETRPGTPSLPQFMKENGYWTGGVGKVFHTVRHEPGDLGWNEYHRFENDEFPFVTAERKKFEAKNGSIERGKTRRQWKEKLSSLFTQTRGQQSPGYGPSGLNDSQHRDGRNARKVVEWIDKKSYGDKPFFITVGIHKPHVPFIAPQKYFDLYPRRELQFELSPGNDWADIPKMAMVKRFSGFGFELGEENDPLRREYTQAYHACVSFVDAQIGLILDKLKEQKLWDDTIVIFTSDHGYHLGEHFMWGKVTLFEECARVPLVVRVPGVSKAGTRSGGLVETIDLFPTLAELCDLSAPSYLQGGSYAGLIREPSAAGKPSAYTVVSRGNQLGRSIRTRRWR</sequence>
<feature type="domain" description="Sulfatase N-terminal" evidence="8">
    <location>
        <begin position="21"/>
        <end position="384"/>
    </location>
</feature>
<dbReference type="SUPFAM" id="SSF53649">
    <property type="entry name" value="Alkaline phosphatase-like"/>
    <property type="match status" value="1"/>
</dbReference>